<dbReference type="STRING" id="558152.IQ37_12370"/>
<comment type="caution">
    <text evidence="2">The sequence shown here is derived from an EMBL/GenBank/DDBJ whole genome shotgun (WGS) entry which is preliminary data.</text>
</comment>
<dbReference type="Gene3D" id="2.40.160.60">
    <property type="entry name" value="Outer membrane protein transport protein (OMPP1/FadL/TodX)"/>
    <property type="match status" value="1"/>
</dbReference>
<keyword evidence="2" id="KW-0675">Receptor</keyword>
<dbReference type="SUPFAM" id="SSF56935">
    <property type="entry name" value="Porins"/>
    <property type="match status" value="1"/>
</dbReference>
<keyword evidence="1" id="KW-0732">Signal</keyword>
<evidence type="ECO:0000313" key="3">
    <source>
        <dbReference type="Proteomes" id="UP000028709"/>
    </source>
</evidence>
<feature type="signal peptide" evidence="1">
    <location>
        <begin position="1"/>
        <end position="19"/>
    </location>
</feature>
<dbReference type="RefSeq" id="WP_034685476.1">
    <property type="nucleotide sequence ID" value="NZ_CP023049.2"/>
</dbReference>
<dbReference type="OrthoDB" id="9765571at2"/>
<dbReference type="eggNOG" id="COG2067">
    <property type="taxonomic scope" value="Bacteria"/>
</dbReference>
<dbReference type="AlphaFoldDB" id="A0A086B9K0"/>
<gene>
    <name evidence="2" type="ORF">IQ37_12370</name>
</gene>
<accession>A0A086B9K0</accession>
<dbReference type="Proteomes" id="UP000028709">
    <property type="component" value="Unassembled WGS sequence"/>
</dbReference>
<protein>
    <submittedName>
        <fullName evidence="2">Hemin receptor</fullName>
    </submittedName>
</protein>
<feature type="chain" id="PRO_5001804137" evidence="1">
    <location>
        <begin position="20"/>
        <end position="474"/>
    </location>
</feature>
<organism evidence="2 3">
    <name type="scientific">Chryseobacterium piperi</name>
    <dbReference type="NCBI Taxonomy" id="558152"/>
    <lineage>
        <taxon>Bacteria</taxon>
        <taxon>Pseudomonadati</taxon>
        <taxon>Bacteroidota</taxon>
        <taxon>Flavobacteriia</taxon>
        <taxon>Flavobacteriales</taxon>
        <taxon>Weeksellaceae</taxon>
        <taxon>Chryseobacterium group</taxon>
        <taxon>Chryseobacterium</taxon>
    </lineage>
</organism>
<dbReference type="EMBL" id="JPRJ01000022">
    <property type="protein sequence ID" value="KFF25614.1"/>
    <property type="molecule type" value="Genomic_DNA"/>
</dbReference>
<keyword evidence="3" id="KW-1185">Reference proteome</keyword>
<evidence type="ECO:0000256" key="1">
    <source>
        <dbReference type="SAM" id="SignalP"/>
    </source>
</evidence>
<name>A0A086B9K0_9FLAO</name>
<evidence type="ECO:0000313" key="2">
    <source>
        <dbReference type="EMBL" id="KFF25614.1"/>
    </source>
</evidence>
<reference evidence="2 3" key="1">
    <citation type="submission" date="2014-07" db="EMBL/GenBank/DDBJ databases">
        <title>Genome of Chryseobacterium piperi CTM.</title>
        <authorList>
            <person name="Pipes S.E."/>
            <person name="Stropko S.J."/>
            <person name="Newman J.D."/>
        </authorList>
    </citation>
    <scope>NUCLEOTIDE SEQUENCE [LARGE SCALE GENOMIC DNA]</scope>
    <source>
        <strain evidence="2 3">CTM</strain>
    </source>
</reference>
<proteinExistence type="predicted"/>
<sequence length="474" mass="51526">MLKKSLVIVSVSVAYFAQAQNISTIRNSIDVYSNSPMIGSSKFNAMAGANGALGGDATSLMTNPAGLGVAITGDASATLFLTNNKNTSSVAGASTRYNIDKFTLGNAGGVATIQLMTESAWKFINIGANLSMQSLEDYVESPGNSNIIIPKSLVDSNGNAVIGNMSYRGHAYNRYGNQTRFNLGVGANYNNSLYIGASINMHYAEIDQYDSALLGLNLDNSVNTFDKQYTPFSEKSNGFSATIGVIGKLSNQFRLGASIETPTWWNIDRAFREYSLQDDGVYYNNYVEGRNFRSPMKATVSGAFVPNKNFAINVDYTLGVTKPKYTVQGNAERELNGFFDDNYKNLSEVRVGAEYRIKAFRLRGGYSYSSNPFNAMTISSYSNAGVAGDNNYSNLILGQRNTIGAGVGYDFGNFYVDAAYQNVSSKYNNPFLRGSADDGSGYYSGDFDVNTPTSVVSSVKNNRDNFFLTFGWKF</sequence>
<dbReference type="KEGG" id="cpip:CJF12_08070"/>